<evidence type="ECO:0000313" key="1">
    <source>
        <dbReference type="EMBL" id="CAF4797146.1"/>
    </source>
</evidence>
<sequence>SYTYQKQTTLMTDKTSPSLLTLSVELIFRILDNLHESTILFSMHNVCAQLNTTTDAYHRYQAFTTPGLTNNHIGADGAQRVAEALRNNTTITTLKLGGNQLRDKGAQYLAYALRNNTVTLIFFSFPR</sequence>
<reference evidence="1" key="1">
    <citation type="submission" date="2021-02" db="EMBL/GenBank/DDBJ databases">
        <authorList>
            <person name="Nowell W R."/>
        </authorList>
    </citation>
    <scope>NUCLEOTIDE SEQUENCE</scope>
</reference>
<feature type="non-terminal residue" evidence="1">
    <location>
        <position position="1"/>
    </location>
</feature>
<evidence type="ECO:0008006" key="3">
    <source>
        <dbReference type="Google" id="ProtNLM"/>
    </source>
</evidence>
<dbReference type="Proteomes" id="UP000676336">
    <property type="component" value="Unassembled WGS sequence"/>
</dbReference>
<dbReference type="Gene3D" id="3.80.10.10">
    <property type="entry name" value="Ribonuclease Inhibitor"/>
    <property type="match status" value="1"/>
</dbReference>
<proteinExistence type="predicted"/>
<dbReference type="SUPFAM" id="SSF52047">
    <property type="entry name" value="RNI-like"/>
    <property type="match status" value="1"/>
</dbReference>
<dbReference type="EMBL" id="CAJOBI010147676">
    <property type="protein sequence ID" value="CAF4797146.1"/>
    <property type="molecule type" value="Genomic_DNA"/>
</dbReference>
<organism evidence="1 2">
    <name type="scientific">Rotaria magnacalcarata</name>
    <dbReference type="NCBI Taxonomy" id="392030"/>
    <lineage>
        <taxon>Eukaryota</taxon>
        <taxon>Metazoa</taxon>
        <taxon>Spiralia</taxon>
        <taxon>Gnathifera</taxon>
        <taxon>Rotifera</taxon>
        <taxon>Eurotatoria</taxon>
        <taxon>Bdelloidea</taxon>
        <taxon>Philodinida</taxon>
        <taxon>Philodinidae</taxon>
        <taxon>Rotaria</taxon>
    </lineage>
</organism>
<accession>A0A8S3B6T6</accession>
<comment type="caution">
    <text evidence="1">The sequence shown here is derived from an EMBL/GenBank/DDBJ whole genome shotgun (WGS) entry which is preliminary data.</text>
</comment>
<dbReference type="InterPro" id="IPR001611">
    <property type="entry name" value="Leu-rich_rpt"/>
</dbReference>
<gene>
    <name evidence="1" type="ORF">SMN809_LOCUS47015</name>
</gene>
<name>A0A8S3B6T6_9BILA</name>
<evidence type="ECO:0000313" key="2">
    <source>
        <dbReference type="Proteomes" id="UP000676336"/>
    </source>
</evidence>
<dbReference type="InterPro" id="IPR032675">
    <property type="entry name" value="LRR_dom_sf"/>
</dbReference>
<dbReference type="SMART" id="SM00368">
    <property type="entry name" value="LRR_RI"/>
    <property type="match status" value="2"/>
</dbReference>
<dbReference type="Pfam" id="PF13516">
    <property type="entry name" value="LRR_6"/>
    <property type="match status" value="1"/>
</dbReference>
<dbReference type="AlphaFoldDB" id="A0A8S3B6T6"/>
<protein>
    <recommendedName>
        <fullName evidence="3">F-box domain-containing protein</fullName>
    </recommendedName>
</protein>